<keyword evidence="3" id="KW-1185">Reference proteome</keyword>
<proteinExistence type="predicted"/>
<protein>
    <submittedName>
        <fullName evidence="2">Uncharacterized protein</fullName>
    </submittedName>
</protein>
<dbReference type="EMBL" id="CP063373">
    <property type="protein sequence ID" value="QOV33231.1"/>
    <property type="molecule type" value="Genomic_DNA"/>
</dbReference>
<dbReference type="KEGG" id="sfeu:IM697_23595"/>
<dbReference type="AlphaFoldDB" id="A0A7M2SDK3"/>
<evidence type="ECO:0000256" key="1">
    <source>
        <dbReference type="SAM" id="MobiDB-lite"/>
    </source>
</evidence>
<dbReference type="Proteomes" id="UP000594205">
    <property type="component" value="Chromosome"/>
</dbReference>
<name>A0A7M2SDK3_9ACTN</name>
<accession>A0A7M2SDK3</accession>
<gene>
    <name evidence="2" type="ORF">IM697_23595</name>
</gene>
<sequence>MVRQLSEAGAGRSAPARLLALLLALRSGHSGTAWLTAEDLQPHRTGLSETAVHELRADGWLRSPVSTPTSEAPVMACALTENRLGLQTGLSRHCGRTVDDWVWRVASHPLLRGLRADVRLAAVYLMARGHREHTGQVRPRLLARHCAHPSPEDGAQALRVLLGAGWLGVLHLNCGWRQPATYQLADKVQPLLPHAASAVTSGGSSAINVAGQERAMAAWTHAYYRRHRHSPTLRDVLVAHCAQDPGGPWSTGQLAAAADVLQSAGWLEVDGMVDHLVRPGPRYRQRMSAPVRRKRHALSPRIENRPLPSVRRAVRAPAPSGGAPQHPRPGLPPHASRHQDLPVSEETVTPRGIWLIPGARFVLQQEQA</sequence>
<reference evidence="2 3" key="1">
    <citation type="submission" date="2020-10" db="EMBL/GenBank/DDBJ databases">
        <title>Streptomyces ferrugineus complate genome analysis.</title>
        <authorList>
            <person name="Anwar N."/>
        </authorList>
    </citation>
    <scope>NUCLEOTIDE SEQUENCE [LARGE SCALE GENOMIC DNA]</scope>
    <source>
        <strain evidence="2 3">CCTCC AA2014009</strain>
    </source>
</reference>
<feature type="region of interest" description="Disordered" evidence="1">
    <location>
        <begin position="285"/>
        <end position="347"/>
    </location>
</feature>
<evidence type="ECO:0000313" key="3">
    <source>
        <dbReference type="Proteomes" id="UP000594205"/>
    </source>
</evidence>
<evidence type="ECO:0000313" key="2">
    <source>
        <dbReference type="EMBL" id="QOV33231.1"/>
    </source>
</evidence>
<organism evidence="2 3">
    <name type="scientific">Streptomyces ferrugineus</name>
    <dbReference type="NCBI Taxonomy" id="1413221"/>
    <lineage>
        <taxon>Bacteria</taxon>
        <taxon>Bacillati</taxon>
        <taxon>Actinomycetota</taxon>
        <taxon>Actinomycetes</taxon>
        <taxon>Kitasatosporales</taxon>
        <taxon>Streptomycetaceae</taxon>
        <taxon>Streptomyces</taxon>
    </lineage>
</organism>
<dbReference type="RefSeq" id="WP_194037995.1">
    <property type="nucleotide sequence ID" value="NZ_CP063373.1"/>
</dbReference>
<feature type="compositionally biased region" description="Basic residues" evidence="1">
    <location>
        <begin position="285"/>
        <end position="298"/>
    </location>
</feature>